<protein>
    <recommendedName>
        <fullName evidence="1">Putative membrane protein insertion efficiency factor</fullName>
    </recommendedName>
</protein>
<evidence type="ECO:0000256" key="2">
    <source>
        <dbReference type="SAM" id="MobiDB-lite"/>
    </source>
</evidence>
<evidence type="ECO:0000313" key="3">
    <source>
        <dbReference type="EMBL" id="APZ44770.1"/>
    </source>
</evidence>
<dbReference type="Pfam" id="PF01809">
    <property type="entry name" value="YidD"/>
    <property type="match status" value="1"/>
</dbReference>
<comment type="subcellular location">
    <subcellularLocation>
        <location evidence="1">Cell membrane</location>
        <topology evidence="1">Peripheral membrane protein</topology>
        <orientation evidence="1">Cytoplasmic side</orientation>
    </subcellularLocation>
</comment>
<dbReference type="InterPro" id="IPR002696">
    <property type="entry name" value="Membr_insert_effic_factor_YidD"/>
</dbReference>
<organism evidence="3 4">
    <name type="scientific">Acidihalobacter ferrooxydans</name>
    <dbReference type="NCBI Taxonomy" id="1765967"/>
    <lineage>
        <taxon>Bacteria</taxon>
        <taxon>Pseudomonadati</taxon>
        <taxon>Pseudomonadota</taxon>
        <taxon>Gammaproteobacteria</taxon>
        <taxon>Chromatiales</taxon>
        <taxon>Ectothiorhodospiraceae</taxon>
        <taxon>Acidihalobacter</taxon>
    </lineage>
</organism>
<dbReference type="KEGG" id="afy:BW247_16150"/>
<dbReference type="NCBIfam" id="TIGR00278">
    <property type="entry name" value="membrane protein insertion efficiency factor YidD"/>
    <property type="match status" value="1"/>
</dbReference>
<dbReference type="HAMAP" id="MF_00386">
    <property type="entry name" value="UPF0161_YidD"/>
    <property type="match status" value="1"/>
</dbReference>
<dbReference type="STRING" id="1765967.BW247_16150"/>
<accession>A0A1P8ULQ0</accession>
<sequence>MRSLLIVLIKGYRLFISPYMAPHCRYEPSCSAYAVEALQRHGALRGGWLALKRVSRCHPWHEGGYDPVPHTHTSDPSNTSSRRDG</sequence>
<reference evidence="3 4" key="1">
    <citation type="submission" date="2017-01" db="EMBL/GenBank/DDBJ databases">
        <title>Draft sequence of Acidihalobacter ferrooxidans strain DSM 14175 (strain V8).</title>
        <authorList>
            <person name="Khaleque H.N."/>
            <person name="Ramsay J.P."/>
            <person name="Murphy R.J.T."/>
            <person name="Kaksonen A.H."/>
            <person name="Boxall N.J."/>
            <person name="Watkin E.L.J."/>
        </authorList>
    </citation>
    <scope>NUCLEOTIDE SEQUENCE [LARGE SCALE GENOMIC DNA]</scope>
    <source>
        <strain evidence="3 4">V8</strain>
    </source>
</reference>
<dbReference type="SMART" id="SM01234">
    <property type="entry name" value="Haemolytic"/>
    <property type="match status" value="1"/>
</dbReference>
<comment type="function">
    <text evidence="1">Could be involved in insertion of integral membrane proteins into the membrane.</text>
</comment>
<dbReference type="PANTHER" id="PTHR33383">
    <property type="entry name" value="MEMBRANE PROTEIN INSERTION EFFICIENCY FACTOR-RELATED"/>
    <property type="match status" value="1"/>
</dbReference>
<evidence type="ECO:0000313" key="4">
    <source>
        <dbReference type="Proteomes" id="UP000243807"/>
    </source>
</evidence>
<dbReference type="PANTHER" id="PTHR33383:SF1">
    <property type="entry name" value="MEMBRANE PROTEIN INSERTION EFFICIENCY FACTOR-RELATED"/>
    <property type="match status" value="1"/>
</dbReference>
<dbReference type="GO" id="GO:0005886">
    <property type="term" value="C:plasma membrane"/>
    <property type="evidence" value="ECO:0007669"/>
    <property type="project" value="UniProtKB-SubCell"/>
</dbReference>
<feature type="compositionally biased region" description="Polar residues" evidence="2">
    <location>
        <begin position="74"/>
        <end position="85"/>
    </location>
</feature>
<keyword evidence="1" id="KW-1003">Cell membrane</keyword>
<gene>
    <name evidence="3" type="ORF">BW247_16150</name>
</gene>
<keyword evidence="1" id="KW-0472">Membrane</keyword>
<comment type="similarity">
    <text evidence="1">Belongs to the UPF0161 family.</text>
</comment>
<proteinExistence type="inferred from homology"/>
<dbReference type="Proteomes" id="UP000243807">
    <property type="component" value="Chromosome"/>
</dbReference>
<evidence type="ECO:0000256" key="1">
    <source>
        <dbReference type="HAMAP-Rule" id="MF_00386"/>
    </source>
</evidence>
<keyword evidence="4" id="KW-1185">Reference proteome</keyword>
<dbReference type="EMBL" id="CP019434">
    <property type="protein sequence ID" value="APZ44770.1"/>
    <property type="molecule type" value="Genomic_DNA"/>
</dbReference>
<dbReference type="OrthoDB" id="9801753at2"/>
<feature type="region of interest" description="Disordered" evidence="2">
    <location>
        <begin position="61"/>
        <end position="85"/>
    </location>
</feature>
<dbReference type="AlphaFoldDB" id="A0A1P8ULQ0"/>
<name>A0A1P8ULQ0_9GAMM</name>